<comment type="caution">
    <text evidence="5">The sequence shown here is derived from an EMBL/GenBank/DDBJ whole genome shotgun (WGS) entry which is preliminary data.</text>
</comment>
<dbReference type="InterPro" id="IPR044946">
    <property type="entry name" value="Restrct_endonuc_typeI_TRD_sf"/>
</dbReference>
<dbReference type="PANTHER" id="PTHR30408:SF12">
    <property type="entry name" value="TYPE I RESTRICTION ENZYME MJAVIII SPECIFICITY SUBUNIT"/>
    <property type="match status" value="1"/>
</dbReference>
<dbReference type="Gene3D" id="3.90.220.20">
    <property type="entry name" value="DNA methylase specificity domains"/>
    <property type="match status" value="1"/>
</dbReference>
<evidence type="ECO:0000256" key="1">
    <source>
        <dbReference type="ARBA" id="ARBA00010923"/>
    </source>
</evidence>
<keyword evidence="2" id="KW-0680">Restriction system</keyword>
<keyword evidence="3" id="KW-0238">DNA-binding</keyword>
<accession>A0ABU3DAV1</accession>
<evidence type="ECO:0000256" key="3">
    <source>
        <dbReference type="ARBA" id="ARBA00023125"/>
    </source>
</evidence>
<reference evidence="5 6" key="1">
    <citation type="submission" date="2023-09" db="EMBL/GenBank/DDBJ databases">
        <authorList>
            <person name="Rey-Velasco X."/>
        </authorList>
    </citation>
    <scope>NUCLEOTIDE SEQUENCE [LARGE SCALE GENOMIC DNA]</scope>
    <source>
        <strain evidence="5 6">F117</strain>
    </source>
</reference>
<dbReference type="Proteomes" id="UP001262582">
    <property type="component" value="Unassembled WGS sequence"/>
</dbReference>
<evidence type="ECO:0000313" key="5">
    <source>
        <dbReference type="EMBL" id="MDT0678485.1"/>
    </source>
</evidence>
<dbReference type="InterPro" id="IPR000055">
    <property type="entry name" value="Restrct_endonuc_typeI_TRD"/>
</dbReference>
<evidence type="ECO:0000259" key="4">
    <source>
        <dbReference type="Pfam" id="PF01420"/>
    </source>
</evidence>
<sequence length="218" mass="24861">EFPNDEGEPYKSSGGKMVYNEELDKEIPERWVVKHLGDISNCLDNRRKPLSKEERAVRQGTVPYYGAMSIVDYIDDYIYDGDYLLFSEDGANIIDENGYPALQYVSGKFWLNNHSHILEGTKEISIQFLFNALSKINVSDIVTGAAQPKINQHNMNSIRILTATTLIHQNFNKLVISGYELVKYNIKEIHLLTVLQAVLLSKMSLVEENKLSKMNMVL</sequence>
<dbReference type="GO" id="GO:0016787">
    <property type="term" value="F:hydrolase activity"/>
    <property type="evidence" value="ECO:0007669"/>
    <property type="project" value="UniProtKB-KW"/>
</dbReference>
<feature type="non-terminal residue" evidence="5">
    <location>
        <position position="1"/>
    </location>
</feature>
<dbReference type="EC" id="3.1.21.-" evidence="5"/>
<comment type="similarity">
    <text evidence="1">Belongs to the type-I restriction system S methylase family.</text>
</comment>
<proteinExistence type="inferred from homology"/>
<dbReference type="InterPro" id="IPR052021">
    <property type="entry name" value="Type-I_RS_S_subunit"/>
</dbReference>
<dbReference type="GO" id="GO:0004519">
    <property type="term" value="F:endonuclease activity"/>
    <property type="evidence" value="ECO:0007669"/>
    <property type="project" value="UniProtKB-KW"/>
</dbReference>
<name>A0ABU3DAV1_9FLAO</name>
<dbReference type="RefSeq" id="WP_311504818.1">
    <property type="nucleotide sequence ID" value="NZ_JAVRHK010000022.1"/>
</dbReference>
<dbReference type="Pfam" id="PF01420">
    <property type="entry name" value="Methylase_S"/>
    <property type="match status" value="1"/>
</dbReference>
<evidence type="ECO:0000256" key="2">
    <source>
        <dbReference type="ARBA" id="ARBA00022747"/>
    </source>
</evidence>
<keyword evidence="5" id="KW-0540">Nuclease</keyword>
<protein>
    <submittedName>
        <fullName evidence="5">Restriction endonuclease subunit S</fullName>
        <ecNumber evidence="5">3.1.21.-</ecNumber>
    </submittedName>
</protein>
<dbReference type="PANTHER" id="PTHR30408">
    <property type="entry name" value="TYPE-1 RESTRICTION ENZYME ECOKI SPECIFICITY PROTEIN"/>
    <property type="match status" value="1"/>
</dbReference>
<dbReference type="SUPFAM" id="SSF116734">
    <property type="entry name" value="DNA methylase specificity domain"/>
    <property type="match status" value="1"/>
</dbReference>
<evidence type="ECO:0000313" key="6">
    <source>
        <dbReference type="Proteomes" id="UP001262582"/>
    </source>
</evidence>
<dbReference type="EMBL" id="JAVRHK010000022">
    <property type="protein sequence ID" value="MDT0678485.1"/>
    <property type="molecule type" value="Genomic_DNA"/>
</dbReference>
<feature type="domain" description="Type I restriction modification DNA specificity" evidence="4">
    <location>
        <begin position="28"/>
        <end position="160"/>
    </location>
</feature>
<gene>
    <name evidence="5" type="ORF">RM539_18030</name>
</gene>
<keyword evidence="5" id="KW-0255">Endonuclease</keyword>
<keyword evidence="5" id="KW-0378">Hydrolase</keyword>
<organism evidence="5 6">
    <name type="scientific">Autumnicola musiva</name>
    <dbReference type="NCBI Taxonomy" id="3075589"/>
    <lineage>
        <taxon>Bacteria</taxon>
        <taxon>Pseudomonadati</taxon>
        <taxon>Bacteroidota</taxon>
        <taxon>Flavobacteriia</taxon>
        <taxon>Flavobacteriales</taxon>
        <taxon>Flavobacteriaceae</taxon>
        <taxon>Autumnicola</taxon>
    </lineage>
</organism>
<keyword evidence="6" id="KW-1185">Reference proteome</keyword>
<dbReference type="CDD" id="cd17262">
    <property type="entry name" value="RMtype1_S_Aco12261I-TRD2-CR2"/>
    <property type="match status" value="1"/>
</dbReference>